<feature type="compositionally biased region" description="Polar residues" evidence="1">
    <location>
        <begin position="364"/>
        <end position="394"/>
    </location>
</feature>
<feature type="region of interest" description="Disordered" evidence="1">
    <location>
        <begin position="175"/>
        <end position="280"/>
    </location>
</feature>
<feature type="compositionally biased region" description="Low complexity" evidence="1">
    <location>
        <begin position="830"/>
        <end position="855"/>
    </location>
</feature>
<feature type="compositionally biased region" description="Low complexity" evidence="1">
    <location>
        <begin position="951"/>
        <end position="968"/>
    </location>
</feature>
<feature type="domain" description="DUF7918" evidence="2">
    <location>
        <begin position="15"/>
        <end position="158"/>
    </location>
</feature>
<organism evidence="3 4">
    <name type="scientific">Lophiotrema nucula</name>
    <dbReference type="NCBI Taxonomy" id="690887"/>
    <lineage>
        <taxon>Eukaryota</taxon>
        <taxon>Fungi</taxon>
        <taxon>Dikarya</taxon>
        <taxon>Ascomycota</taxon>
        <taxon>Pezizomycotina</taxon>
        <taxon>Dothideomycetes</taxon>
        <taxon>Pleosporomycetidae</taxon>
        <taxon>Pleosporales</taxon>
        <taxon>Lophiotremataceae</taxon>
        <taxon>Lophiotrema</taxon>
    </lineage>
</organism>
<dbReference type="Proteomes" id="UP000799770">
    <property type="component" value="Unassembled WGS sequence"/>
</dbReference>
<evidence type="ECO:0000259" key="2">
    <source>
        <dbReference type="Pfam" id="PF25534"/>
    </source>
</evidence>
<gene>
    <name evidence="3" type="ORF">BDV96DRAFT_597306</name>
</gene>
<feature type="compositionally biased region" description="Polar residues" evidence="1">
    <location>
        <begin position="861"/>
        <end position="873"/>
    </location>
</feature>
<feature type="compositionally biased region" description="Basic and acidic residues" evidence="1">
    <location>
        <begin position="899"/>
        <end position="911"/>
    </location>
</feature>
<feature type="region of interest" description="Disordered" evidence="1">
    <location>
        <begin position="1255"/>
        <end position="1464"/>
    </location>
</feature>
<proteinExistence type="predicted"/>
<reference evidence="3" key="1">
    <citation type="journal article" date="2020" name="Stud. Mycol.">
        <title>101 Dothideomycetes genomes: a test case for predicting lifestyles and emergence of pathogens.</title>
        <authorList>
            <person name="Haridas S."/>
            <person name="Albert R."/>
            <person name="Binder M."/>
            <person name="Bloem J."/>
            <person name="Labutti K."/>
            <person name="Salamov A."/>
            <person name="Andreopoulos B."/>
            <person name="Baker S."/>
            <person name="Barry K."/>
            <person name="Bills G."/>
            <person name="Bluhm B."/>
            <person name="Cannon C."/>
            <person name="Castanera R."/>
            <person name="Culley D."/>
            <person name="Daum C."/>
            <person name="Ezra D."/>
            <person name="Gonzalez J."/>
            <person name="Henrissat B."/>
            <person name="Kuo A."/>
            <person name="Liang C."/>
            <person name="Lipzen A."/>
            <person name="Lutzoni F."/>
            <person name="Magnuson J."/>
            <person name="Mondo S."/>
            <person name="Nolan M."/>
            <person name="Ohm R."/>
            <person name="Pangilinan J."/>
            <person name="Park H.-J."/>
            <person name="Ramirez L."/>
            <person name="Alfaro M."/>
            <person name="Sun H."/>
            <person name="Tritt A."/>
            <person name="Yoshinaga Y."/>
            <person name="Zwiers L.-H."/>
            <person name="Turgeon B."/>
            <person name="Goodwin S."/>
            <person name="Spatafora J."/>
            <person name="Crous P."/>
            <person name="Grigoriev I."/>
        </authorList>
    </citation>
    <scope>NUCLEOTIDE SEQUENCE</scope>
    <source>
        <strain evidence="3">CBS 627.86</strain>
    </source>
</reference>
<feature type="compositionally biased region" description="Low complexity" evidence="1">
    <location>
        <begin position="643"/>
        <end position="667"/>
    </location>
</feature>
<dbReference type="Pfam" id="PF25534">
    <property type="entry name" value="DUF7918"/>
    <property type="match status" value="1"/>
</dbReference>
<feature type="compositionally biased region" description="Basic and acidic residues" evidence="1">
    <location>
        <begin position="175"/>
        <end position="193"/>
    </location>
</feature>
<sequence length="1464" mass="158289">MPTLSNLECSIELAQSHQKLQEYGTSYGDKVVETYVAVPSEGQPFAVHLTSNDFIAEGLAMYVFIDGKYQCNRNRQDLVRPTDVSKPLGRRNLVDFRVRQKEERHSKGTMVAREWTFSRLNVVSADKSLGLPDHVLNSIGCIEVVVVRCAGSRNATSARPRPRLGFDGTADIGDHHFGLDGPAREYGDRDHQLHNQQRPLGHPSSHQPPFRSHGGLPTGYGNARHFDAPQTTAADGRPAGSIPHRHSQTYHEHEYPHHTRPGNTSILLPGHAYGPGSIPRDAKYESQRELFHQRTPDRIPPHESLGVSDFVARITREAYQRAEEDIRQKVEMERQRAAHMPIEHGGPRRDVHQSLPGAWPPTPFVSNQDRNSHTQHSSQWGPNMNQGAVHSTQAPLHGQPTPHQVPNQPGVWADPAGQGHWTHGSRASDPWTADKGSSWSTGGLDGWNIITPQQQPPNRTGASPVTSLPPAPFFSNQVLPPTNNVSSSHTGRTDALYNRARSPPRWGSEDGSGWRSDDDENTWPDSSSTWTRSEHTAIPPIPRPLINRPQPKGRYDQASQKPRAKHEAKQDYFNWKVASENGWTTYDNHDKMSVAASGWTNDTAKPIERPTPPVPQYGAALPERLRRRLGRPPTLSPPPYPVTPGLAQTLSKNSGSRGSSASGASNATAKPSSEFNGWGNGVDTWSASRDKENDNLSHGWGDGDAGAKQNVSQARQENSGGGDNWSQNSWGDDKTNGMPGSWDNSDSKVEVKDSSQPQNSAADGWGANDDSNNNGGQEDNGWTTADDNKQDSVCPQYASNEQPAEDSWGGNDGWNNQDSSTSKKSKSSKAKQNGSDAGAWGADNNNAGDQGWGNAFDTGGDEQNTSKNGNNDQGDVLGQAANNEGGKDDNNGGWPNLDTNKESNNQKKDDSAGGGWQNQNKSADQSNNTGGSNGWSNDAASGDNSWDKQNNDTGDNNNDSNDWTNGDNANQDTAQQPDNSWGENDTSGQDQAWGNDTSNQQDNSWGQDASSAQQGQAWDNDTSNQQDNSLGDNAASGQQNKAWGNDNSNQQGDSWPKNDQSQVKAASWNNDGGADNQSVASTSKSRLRNYHRLRKPAHLQPQPHWNFPPPPPGRLATIPEDSESVASGVAPRIRKFKEAPLLAIPESKAKEQCLDHQVQEGKGIQYEHCIGRPEYLDTLEKPYAVFRFRYRSQAMLHKLFPDEVPAPGQEPPESASVFQHRISTMTKDELKVLLTQSWQKKQGSGAHDRVQGWVAEQSKKGSKAPSAAHGSVTGQQKPASNNGADWGNTGWDQANNAQTAISKAPSAAKSATQKAQSNKVASNAGGGWGDTAWGQDNNAKKATSKAPSAANALTEKDKSTKAASNSGAWGQDAFATNNNGGSWDNGNASNKSGSKKTKSQGGWGNGGFSNNDQGGGWNDNNGGDAGNGGGDTWGQDMKTKDLTPPPSIKGDWAGGQEATANVGW</sequence>
<dbReference type="OrthoDB" id="5423516at2759"/>
<dbReference type="EMBL" id="ML977317">
    <property type="protein sequence ID" value="KAF2118488.1"/>
    <property type="molecule type" value="Genomic_DNA"/>
</dbReference>
<feature type="compositionally biased region" description="Low complexity" evidence="1">
    <location>
        <begin position="1340"/>
        <end position="1352"/>
    </location>
</feature>
<feature type="compositionally biased region" description="Polar residues" evidence="1">
    <location>
        <begin position="1272"/>
        <end position="1283"/>
    </location>
</feature>
<feature type="compositionally biased region" description="Basic and acidic residues" evidence="1">
    <location>
        <begin position="340"/>
        <end position="352"/>
    </location>
</feature>
<feature type="compositionally biased region" description="Low complexity" evidence="1">
    <location>
        <begin position="1004"/>
        <end position="1019"/>
    </location>
</feature>
<feature type="region of interest" description="Disordered" evidence="1">
    <location>
        <begin position="629"/>
        <end position="1111"/>
    </location>
</feature>
<accession>A0A6A5ZJ76</accession>
<feature type="region of interest" description="Disordered" evidence="1">
    <location>
        <begin position="340"/>
        <end position="572"/>
    </location>
</feature>
<feature type="compositionally biased region" description="Gly residues" evidence="1">
    <location>
        <begin position="1401"/>
        <end position="1432"/>
    </location>
</feature>
<feature type="compositionally biased region" description="Polar residues" evidence="1">
    <location>
        <begin position="450"/>
        <end position="466"/>
    </location>
</feature>
<feature type="compositionally biased region" description="Low complexity" evidence="1">
    <location>
        <begin position="926"/>
        <end position="937"/>
    </location>
</feature>
<evidence type="ECO:0000313" key="3">
    <source>
        <dbReference type="EMBL" id="KAF2118488.1"/>
    </source>
</evidence>
<feature type="compositionally biased region" description="Polar residues" evidence="1">
    <location>
        <begin position="969"/>
        <end position="1003"/>
    </location>
</feature>
<feature type="compositionally biased region" description="Polar residues" evidence="1">
    <location>
        <begin position="474"/>
        <end position="490"/>
    </location>
</feature>
<name>A0A6A5ZJ76_9PLEO</name>
<evidence type="ECO:0000256" key="1">
    <source>
        <dbReference type="SAM" id="MobiDB-lite"/>
    </source>
</evidence>
<feature type="compositionally biased region" description="Polar residues" evidence="1">
    <location>
        <begin position="769"/>
        <end position="802"/>
    </location>
</feature>
<protein>
    <recommendedName>
        <fullName evidence="2">DUF7918 domain-containing protein</fullName>
    </recommendedName>
</protein>
<feature type="compositionally biased region" description="Basic residues" evidence="1">
    <location>
        <begin position="1085"/>
        <end position="1097"/>
    </location>
</feature>
<feature type="compositionally biased region" description="Polar residues" evidence="1">
    <location>
        <begin position="709"/>
        <end position="730"/>
    </location>
</feature>
<feature type="compositionally biased region" description="Polar residues" evidence="1">
    <location>
        <begin position="1020"/>
        <end position="1084"/>
    </location>
</feature>
<dbReference type="InterPro" id="IPR057678">
    <property type="entry name" value="DUF7918"/>
</dbReference>
<feature type="compositionally biased region" description="Polar residues" evidence="1">
    <location>
        <begin position="1361"/>
        <end position="1384"/>
    </location>
</feature>
<feature type="compositionally biased region" description="Low complexity" evidence="1">
    <location>
        <begin position="1300"/>
        <end position="1319"/>
    </location>
</feature>
<evidence type="ECO:0000313" key="4">
    <source>
        <dbReference type="Proteomes" id="UP000799770"/>
    </source>
</evidence>
<feature type="compositionally biased region" description="Polar residues" evidence="1">
    <location>
        <begin position="1290"/>
        <end position="1299"/>
    </location>
</feature>
<keyword evidence="4" id="KW-1185">Reference proteome</keyword>